<evidence type="ECO:0000256" key="3">
    <source>
        <dbReference type="ARBA" id="ARBA00008713"/>
    </source>
</evidence>
<dbReference type="Proteomes" id="UP000189705">
    <property type="component" value="Unplaced"/>
</dbReference>
<evidence type="ECO:0000313" key="17">
    <source>
        <dbReference type="Proteomes" id="UP000189705"/>
    </source>
</evidence>
<keyword evidence="12" id="KW-1133">Transmembrane helix</keyword>
<evidence type="ECO:0000256" key="13">
    <source>
        <dbReference type="ARBA" id="ARBA00023128"/>
    </source>
</evidence>
<evidence type="ECO:0000256" key="9">
    <source>
        <dbReference type="ARBA" id="ARBA00022792"/>
    </source>
</evidence>
<evidence type="ECO:0000313" key="18">
    <source>
        <dbReference type="RefSeq" id="XP_006034328.1"/>
    </source>
</evidence>
<gene>
    <name evidence="18" type="primary">NDUFC1</name>
</gene>
<evidence type="ECO:0000256" key="5">
    <source>
        <dbReference type="ARBA" id="ARBA00016767"/>
    </source>
</evidence>
<dbReference type="RefSeq" id="XP_006034328.1">
    <property type="nucleotide sequence ID" value="XM_006034266.3"/>
</dbReference>
<keyword evidence="11" id="KW-0249">Electron transport</keyword>
<keyword evidence="13" id="KW-0496">Mitochondrion</keyword>
<reference evidence="18" key="1">
    <citation type="submission" date="2025-08" db="UniProtKB">
        <authorList>
            <consortium name="RefSeq"/>
        </authorList>
    </citation>
    <scope>IDENTIFICATION</scope>
</reference>
<comment type="function">
    <text evidence="1">Accessory subunit of the mitochondrial membrane respiratory chain NADH dehydrogenase (Complex I), that is believed not to be involved in catalysis. Complex I functions in the transfer of electrons from NADH to the respiratory chain. The immediate electron acceptor for the enzyme is believed to be ubiquinone.</text>
</comment>
<evidence type="ECO:0000256" key="7">
    <source>
        <dbReference type="ARBA" id="ARBA00022660"/>
    </source>
</evidence>
<evidence type="ECO:0000256" key="8">
    <source>
        <dbReference type="ARBA" id="ARBA00022692"/>
    </source>
</evidence>
<comment type="subcellular location">
    <subcellularLocation>
        <location evidence="2">Mitochondrion inner membrane</location>
        <topology evidence="2">Single-pass membrane protein</topology>
    </subcellularLocation>
</comment>
<evidence type="ECO:0000256" key="10">
    <source>
        <dbReference type="ARBA" id="ARBA00022946"/>
    </source>
</evidence>
<evidence type="ECO:0000256" key="1">
    <source>
        <dbReference type="ARBA" id="ARBA00003195"/>
    </source>
</evidence>
<dbReference type="GO" id="GO:0045271">
    <property type="term" value="C:respiratory chain complex I"/>
    <property type="evidence" value="ECO:0007669"/>
    <property type="project" value="InterPro"/>
</dbReference>
<evidence type="ECO:0000256" key="12">
    <source>
        <dbReference type="ARBA" id="ARBA00022989"/>
    </source>
</evidence>
<evidence type="ECO:0000256" key="15">
    <source>
        <dbReference type="ARBA" id="ARBA00030166"/>
    </source>
</evidence>
<dbReference type="AlphaFoldDB" id="A0A1U7SAU9"/>
<dbReference type="PANTHER" id="PTHR17097:SF0">
    <property type="entry name" value="NADH DEHYDROGENASE [UBIQUINONE] 1 SUBUNIT C1, MITOCHONDRIAL"/>
    <property type="match status" value="1"/>
</dbReference>
<evidence type="ECO:0000256" key="11">
    <source>
        <dbReference type="ARBA" id="ARBA00022982"/>
    </source>
</evidence>
<keyword evidence="10" id="KW-0809">Transit peptide</keyword>
<proteinExistence type="inferred from homology"/>
<comment type="subunit">
    <text evidence="4">Complex I is composed of 45 different subunits.</text>
</comment>
<sequence length="84" mass="9785">MPVPLGLARRLLLPPVRLPERAWKRSAFIATKQYDNGPQWIKVALTLGAAAALWRLLFMIHKRDLKEYERRQKALCEKCTDIQN</sequence>
<evidence type="ECO:0000256" key="14">
    <source>
        <dbReference type="ARBA" id="ARBA00023136"/>
    </source>
</evidence>
<dbReference type="Pfam" id="PF15088">
    <property type="entry name" value="NADH_dh_m_C1"/>
    <property type="match status" value="1"/>
</dbReference>
<keyword evidence="7" id="KW-0679">Respiratory chain</keyword>
<evidence type="ECO:0000256" key="16">
    <source>
        <dbReference type="ARBA" id="ARBA00032841"/>
    </source>
</evidence>
<dbReference type="GO" id="GO:0005743">
    <property type="term" value="C:mitochondrial inner membrane"/>
    <property type="evidence" value="ECO:0007669"/>
    <property type="project" value="UniProtKB-SubCell"/>
</dbReference>
<comment type="similarity">
    <text evidence="3">Belongs to the complex I NDUFC1 subunit family.</text>
</comment>
<dbReference type="InterPro" id="IPR026192">
    <property type="entry name" value="NDUFC1"/>
</dbReference>
<protein>
    <recommendedName>
        <fullName evidence="5">NADH dehydrogenase [ubiquinone] 1 subunit C1, mitochondrial</fullName>
    </recommendedName>
    <alternativeName>
        <fullName evidence="15">Complex I-KFYI</fullName>
    </alternativeName>
    <alternativeName>
        <fullName evidence="16">NADH-ubiquinone oxidoreductase KFYI subunit</fullName>
    </alternativeName>
</protein>
<name>A0A1U7SAU9_ALLSI</name>
<evidence type="ECO:0000256" key="2">
    <source>
        <dbReference type="ARBA" id="ARBA00004434"/>
    </source>
</evidence>
<evidence type="ECO:0000256" key="6">
    <source>
        <dbReference type="ARBA" id="ARBA00022448"/>
    </source>
</evidence>
<keyword evidence="6" id="KW-0813">Transport</keyword>
<keyword evidence="17" id="KW-1185">Reference proteome</keyword>
<evidence type="ECO:0000256" key="4">
    <source>
        <dbReference type="ARBA" id="ARBA00011533"/>
    </source>
</evidence>
<keyword evidence="14" id="KW-0472">Membrane</keyword>
<keyword evidence="9" id="KW-0999">Mitochondrion inner membrane</keyword>
<dbReference type="GeneID" id="102374097"/>
<accession>A0A1U7SAU9</accession>
<organism evidence="17 18">
    <name type="scientific">Alligator sinensis</name>
    <name type="common">Chinese alligator</name>
    <dbReference type="NCBI Taxonomy" id="38654"/>
    <lineage>
        <taxon>Eukaryota</taxon>
        <taxon>Metazoa</taxon>
        <taxon>Chordata</taxon>
        <taxon>Craniata</taxon>
        <taxon>Vertebrata</taxon>
        <taxon>Euteleostomi</taxon>
        <taxon>Archelosauria</taxon>
        <taxon>Archosauria</taxon>
        <taxon>Crocodylia</taxon>
        <taxon>Alligatoridae</taxon>
        <taxon>Alligatorinae</taxon>
        <taxon>Alligator</taxon>
    </lineage>
</organism>
<dbReference type="InParanoid" id="A0A1U7SAU9"/>
<dbReference type="KEGG" id="asn:102374097"/>
<dbReference type="PANTHER" id="PTHR17097">
    <property type="entry name" value="NADH-UBIQUINONE OXIDOREDUCTASE KFYI SUBUNIT"/>
    <property type="match status" value="1"/>
</dbReference>
<keyword evidence="8" id="KW-0812">Transmembrane</keyword>
<dbReference type="CTD" id="4717"/>